<dbReference type="AlphaFoldDB" id="A0AAV3ZVI0"/>
<gene>
    <name evidence="2" type="ORF">PoB_002493900</name>
</gene>
<reference evidence="2 3" key="1">
    <citation type="journal article" date="2021" name="Elife">
        <title>Chloroplast acquisition without the gene transfer in kleptoplastic sea slugs, Plakobranchus ocellatus.</title>
        <authorList>
            <person name="Maeda T."/>
            <person name="Takahashi S."/>
            <person name="Yoshida T."/>
            <person name="Shimamura S."/>
            <person name="Takaki Y."/>
            <person name="Nagai Y."/>
            <person name="Toyoda A."/>
            <person name="Suzuki Y."/>
            <person name="Arimoto A."/>
            <person name="Ishii H."/>
            <person name="Satoh N."/>
            <person name="Nishiyama T."/>
            <person name="Hasebe M."/>
            <person name="Maruyama T."/>
            <person name="Minagawa J."/>
            <person name="Obokata J."/>
            <person name="Shigenobu S."/>
        </authorList>
    </citation>
    <scope>NUCLEOTIDE SEQUENCE [LARGE SCALE GENOMIC DNA]</scope>
</reference>
<evidence type="ECO:0000313" key="2">
    <source>
        <dbReference type="EMBL" id="GFN98433.1"/>
    </source>
</evidence>
<dbReference type="Proteomes" id="UP000735302">
    <property type="component" value="Unassembled WGS sequence"/>
</dbReference>
<sequence>MFLGLGFDILAIIAGLLYFLSKGKARTNLWKRSIPTVGSGLLAAGLILLACLIFVVDLEDVTATEVQAYVDERCTTNLANIKLAPKTGFSLYLALASGGFLLIKSAVFGALVSCF</sequence>
<keyword evidence="3" id="KW-1185">Reference proteome</keyword>
<keyword evidence="1" id="KW-0472">Membrane</keyword>
<accession>A0AAV3ZVI0</accession>
<organism evidence="2 3">
    <name type="scientific">Plakobranchus ocellatus</name>
    <dbReference type="NCBI Taxonomy" id="259542"/>
    <lineage>
        <taxon>Eukaryota</taxon>
        <taxon>Metazoa</taxon>
        <taxon>Spiralia</taxon>
        <taxon>Lophotrochozoa</taxon>
        <taxon>Mollusca</taxon>
        <taxon>Gastropoda</taxon>
        <taxon>Heterobranchia</taxon>
        <taxon>Euthyneura</taxon>
        <taxon>Panpulmonata</taxon>
        <taxon>Sacoglossa</taxon>
        <taxon>Placobranchoidea</taxon>
        <taxon>Plakobranchidae</taxon>
        <taxon>Plakobranchus</taxon>
    </lineage>
</organism>
<evidence type="ECO:0000256" key="1">
    <source>
        <dbReference type="SAM" id="Phobius"/>
    </source>
</evidence>
<feature type="transmembrane region" description="Helical" evidence="1">
    <location>
        <begin position="6"/>
        <end position="21"/>
    </location>
</feature>
<dbReference type="EMBL" id="BLXT01002856">
    <property type="protein sequence ID" value="GFN98433.1"/>
    <property type="molecule type" value="Genomic_DNA"/>
</dbReference>
<feature type="transmembrane region" description="Helical" evidence="1">
    <location>
        <begin position="33"/>
        <end position="56"/>
    </location>
</feature>
<name>A0AAV3ZVI0_9GAST</name>
<feature type="transmembrane region" description="Helical" evidence="1">
    <location>
        <begin position="89"/>
        <end position="112"/>
    </location>
</feature>
<evidence type="ECO:0000313" key="3">
    <source>
        <dbReference type="Proteomes" id="UP000735302"/>
    </source>
</evidence>
<proteinExistence type="predicted"/>
<protein>
    <submittedName>
        <fullName evidence="2">Uncharacterized protein</fullName>
    </submittedName>
</protein>
<keyword evidence="1" id="KW-1133">Transmembrane helix</keyword>
<comment type="caution">
    <text evidence="2">The sequence shown here is derived from an EMBL/GenBank/DDBJ whole genome shotgun (WGS) entry which is preliminary data.</text>
</comment>
<keyword evidence="1" id="KW-0812">Transmembrane</keyword>